<dbReference type="GO" id="GO:0005886">
    <property type="term" value="C:plasma membrane"/>
    <property type="evidence" value="ECO:0007669"/>
    <property type="project" value="UniProtKB-SubCell"/>
</dbReference>
<gene>
    <name evidence="9" type="ORF">D3273_02440</name>
</gene>
<comment type="caution">
    <text evidence="9">The sequence shown here is derived from an EMBL/GenBank/DDBJ whole genome shotgun (WGS) entry which is preliminary data.</text>
</comment>
<name>A0A4Q2U990_9HYPH</name>
<dbReference type="Proteomes" id="UP000290759">
    <property type="component" value="Unassembled WGS sequence"/>
</dbReference>
<evidence type="ECO:0000256" key="5">
    <source>
        <dbReference type="ARBA" id="ARBA00022989"/>
    </source>
</evidence>
<proteinExistence type="predicted"/>
<organism evidence="9 10">
    <name type="scientific">Lichenibacterium minor</name>
    <dbReference type="NCBI Taxonomy" id="2316528"/>
    <lineage>
        <taxon>Bacteria</taxon>
        <taxon>Pseudomonadati</taxon>
        <taxon>Pseudomonadota</taxon>
        <taxon>Alphaproteobacteria</taxon>
        <taxon>Hyphomicrobiales</taxon>
        <taxon>Lichenihabitantaceae</taxon>
        <taxon>Lichenibacterium</taxon>
    </lineage>
</organism>
<dbReference type="Pfam" id="PF05977">
    <property type="entry name" value="MFS_3"/>
    <property type="match status" value="1"/>
</dbReference>
<feature type="domain" description="Major facilitator superfamily (MFS) profile" evidence="8">
    <location>
        <begin position="208"/>
        <end position="415"/>
    </location>
</feature>
<evidence type="ECO:0000313" key="10">
    <source>
        <dbReference type="Proteomes" id="UP000290759"/>
    </source>
</evidence>
<sequence length="415" mass="42466">MPAPDQVPPPVPSPLRQPAFLRFWLARTLSTGAFQITAVVVGWQIFTLTNSTLELGLIGLMQFIPMILLTIPAGHVADQYDRRTIVRACQAVEALAAAALAVGSYQGWLGAHGIFAAVAVIGAARTFESPTVSALLPGVVPAASLPSAFALSASAIQTATIVGPAVGGALYIAGPPLAYAAIAAVFALASLLVGGIALERAPPKREPPTVKSLLSGFVYIRDHSIVLGAISLDLFAVLLGGATALLPVYAQDILHTTPVGLGVLRAAPAAGALLTSFALARRPLTSRAGVKMFLAVGLFGVATIAFGLSTSFPLSLVALAVLGAADVLSMVVRSSLVQLQTPDAMRGRVSAVNSMFVGTSNQLGEFESGLTASLFGTVPAVVIGGVGTVVVALLWSRMFPALRDVDDLAKAHAPG</sequence>
<feature type="transmembrane region" description="Helical" evidence="7">
    <location>
        <begin position="292"/>
        <end position="325"/>
    </location>
</feature>
<dbReference type="Gene3D" id="1.20.1250.20">
    <property type="entry name" value="MFS general substrate transporter like domains"/>
    <property type="match status" value="1"/>
</dbReference>
<keyword evidence="2" id="KW-0813">Transport</keyword>
<dbReference type="RefSeq" id="WP_129223160.1">
    <property type="nucleotide sequence ID" value="NZ_QYBB01000002.1"/>
</dbReference>
<comment type="subcellular location">
    <subcellularLocation>
        <location evidence="1">Cell membrane</location>
        <topology evidence="1">Multi-pass membrane protein</topology>
    </subcellularLocation>
</comment>
<feature type="transmembrane region" description="Helical" evidence="7">
    <location>
        <begin position="262"/>
        <end position="280"/>
    </location>
</feature>
<dbReference type="CDD" id="cd06173">
    <property type="entry name" value="MFS_MefA_like"/>
    <property type="match status" value="1"/>
</dbReference>
<feature type="transmembrane region" description="Helical" evidence="7">
    <location>
        <begin position="52"/>
        <end position="73"/>
    </location>
</feature>
<dbReference type="EMBL" id="QYBB01000002">
    <property type="protein sequence ID" value="RYC33353.1"/>
    <property type="molecule type" value="Genomic_DNA"/>
</dbReference>
<keyword evidence="6 7" id="KW-0472">Membrane</keyword>
<feature type="transmembrane region" description="Helical" evidence="7">
    <location>
        <begin position="24"/>
        <end position="46"/>
    </location>
</feature>
<dbReference type="InterPro" id="IPR010290">
    <property type="entry name" value="TM_effector"/>
</dbReference>
<reference evidence="9 10" key="1">
    <citation type="submission" date="2018-12" db="EMBL/GenBank/DDBJ databases">
        <authorList>
            <person name="Grouzdev D.S."/>
            <person name="Krutkina M.S."/>
        </authorList>
    </citation>
    <scope>NUCLEOTIDE SEQUENCE [LARGE SCALE GENOMIC DNA]</scope>
    <source>
        <strain evidence="9 10">RmlP026</strain>
    </source>
</reference>
<dbReference type="OrthoDB" id="7283966at2"/>
<feature type="transmembrane region" description="Helical" evidence="7">
    <location>
        <begin position="178"/>
        <end position="198"/>
    </location>
</feature>
<evidence type="ECO:0000256" key="3">
    <source>
        <dbReference type="ARBA" id="ARBA00022475"/>
    </source>
</evidence>
<keyword evidence="5 7" id="KW-1133">Transmembrane helix</keyword>
<feature type="transmembrane region" description="Helical" evidence="7">
    <location>
        <begin position="372"/>
        <end position="395"/>
    </location>
</feature>
<evidence type="ECO:0000256" key="2">
    <source>
        <dbReference type="ARBA" id="ARBA00022448"/>
    </source>
</evidence>
<evidence type="ECO:0000256" key="1">
    <source>
        <dbReference type="ARBA" id="ARBA00004651"/>
    </source>
</evidence>
<evidence type="ECO:0000313" key="9">
    <source>
        <dbReference type="EMBL" id="RYC33353.1"/>
    </source>
</evidence>
<dbReference type="SUPFAM" id="SSF103473">
    <property type="entry name" value="MFS general substrate transporter"/>
    <property type="match status" value="1"/>
</dbReference>
<feature type="transmembrane region" description="Helical" evidence="7">
    <location>
        <begin position="108"/>
        <end position="127"/>
    </location>
</feature>
<dbReference type="InterPro" id="IPR020846">
    <property type="entry name" value="MFS_dom"/>
</dbReference>
<keyword evidence="10" id="KW-1185">Reference proteome</keyword>
<evidence type="ECO:0000256" key="7">
    <source>
        <dbReference type="SAM" id="Phobius"/>
    </source>
</evidence>
<evidence type="ECO:0000256" key="6">
    <source>
        <dbReference type="ARBA" id="ARBA00023136"/>
    </source>
</evidence>
<reference evidence="9 10" key="2">
    <citation type="submission" date="2019-02" db="EMBL/GenBank/DDBJ databases">
        <title>'Lichenibacterium ramalinii' gen. nov. sp. nov., 'Lichenibacterium minor' gen. nov. sp. nov.</title>
        <authorList>
            <person name="Pankratov T."/>
        </authorList>
    </citation>
    <scope>NUCLEOTIDE SEQUENCE [LARGE SCALE GENOMIC DNA]</scope>
    <source>
        <strain evidence="9 10">RmlP026</strain>
    </source>
</reference>
<protein>
    <submittedName>
        <fullName evidence="9">MFS transporter</fullName>
    </submittedName>
</protein>
<dbReference type="InterPro" id="IPR036259">
    <property type="entry name" value="MFS_trans_sf"/>
</dbReference>
<dbReference type="PANTHER" id="PTHR23513">
    <property type="entry name" value="INTEGRAL MEMBRANE EFFLUX PROTEIN-RELATED"/>
    <property type="match status" value="1"/>
</dbReference>
<accession>A0A4Q2U990</accession>
<dbReference type="PANTHER" id="PTHR23513:SF9">
    <property type="entry name" value="ENTEROBACTIN EXPORTER ENTS"/>
    <property type="match status" value="1"/>
</dbReference>
<dbReference type="PROSITE" id="PS50850">
    <property type="entry name" value="MFS"/>
    <property type="match status" value="1"/>
</dbReference>
<dbReference type="AlphaFoldDB" id="A0A4Q2U990"/>
<keyword evidence="4 7" id="KW-0812">Transmembrane</keyword>
<evidence type="ECO:0000259" key="8">
    <source>
        <dbReference type="PROSITE" id="PS50850"/>
    </source>
</evidence>
<evidence type="ECO:0000256" key="4">
    <source>
        <dbReference type="ARBA" id="ARBA00022692"/>
    </source>
</evidence>
<feature type="transmembrane region" description="Helical" evidence="7">
    <location>
        <begin position="225"/>
        <end position="250"/>
    </location>
</feature>
<dbReference type="GO" id="GO:0022857">
    <property type="term" value="F:transmembrane transporter activity"/>
    <property type="evidence" value="ECO:0007669"/>
    <property type="project" value="InterPro"/>
</dbReference>
<keyword evidence="3" id="KW-1003">Cell membrane</keyword>